<dbReference type="EMBL" id="MVGC01000239">
    <property type="protein sequence ID" value="RJE21285.1"/>
    <property type="molecule type" value="Genomic_DNA"/>
</dbReference>
<sequence>MGCWNLVERVIGPKAEQNLGLLFRALRDSYQECKFGPYGKRYGPVIPFPVVYNVRSEMKLGKDPFESNAVGRQIQRSVFRHPGKRRWPKGKCWSRGKRRPKNLLQDCLLSRLPLDIQYMILDLLNHRNFARMWRAIDLPVSKHYWQSRAPRDIIHELQDIPKDDNYVDWEYLCLGLERLLERNPMLQSHRRAFELLQEPRDISHKLLKEERMK</sequence>
<keyword evidence="2" id="KW-1185">Reference proteome</keyword>
<protein>
    <submittedName>
        <fullName evidence="1">Uncharacterized protein</fullName>
    </submittedName>
</protein>
<reference evidence="2" key="1">
    <citation type="submission" date="2017-02" db="EMBL/GenBank/DDBJ databases">
        <authorList>
            <person name="Tafer H."/>
            <person name="Lopandic K."/>
        </authorList>
    </citation>
    <scope>NUCLEOTIDE SEQUENCE [LARGE SCALE GENOMIC DNA]</scope>
    <source>
        <strain evidence="2">CBS 366.77</strain>
    </source>
</reference>
<name>A0A3A2ZTI5_9EURO</name>
<proteinExistence type="predicted"/>
<organism evidence="1 2">
    <name type="scientific">Aspergillus sclerotialis</name>
    <dbReference type="NCBI Taxonomy" id="2070753"/>
    <lineage>
        <taxon>Eukaryota</taxon>
        <taxon>Fungi</taxon>
        <taxon>Dikarya</taxon>
        <taxon>Ascomycota</taxon>
        <taxon>Pezizomycotina</taxon>
        <taxon>Eurotiomycetes</taxon>
        <taxon>Eurotiomycetidae</taxon>
        <taxon>Eurotiales</taxon>
        <taxon>Aspergillaceae</taxon>
        <taxon>Aspergillus</taxon>
        <taxon>Aspergillus subgen. Polypaecilum</taxon>
    </lineage>
</organism>
<dbReference type="Proteomes" id="UP000266188">
    <property type="component" value="Unassembled WGS sequence"/>
</dbReference>
<dbReference type="AlphaFoldDB" id="A0A3A2ZTI5"/>
<evidence type="ECO:0000313" key="2">
    <source>
        <dbReference type="Proteomes" id="UP000266188"/>
    </source>
</evidence>
<accession>A0A3A2ZTI5</accession>
<gene>
    <name evidence="1" type="ORF">PHISCL_06381</name>
</gene>
<dbReference type="OrthoDB" id="4381838at2759"/>
<evidence type="ECO:0000313" key="1">
    <source>
        <dbReference type="EMBL" id="RJE21285.1"/>
    </source>
</evidence>
<comment type="caution">
    <text evidence="1">The sequence shown here is derived from an EMBL/GenBank/DDBJ whole genome shotgun (WGS) entry which is preliminary data.</text>
</comment>